<organism evidence="1 2">
    <name type="scientific">Naganishia cerealis</name>
    <dbReference type="NCBI Taxonomy" id="610337"/>
    <lineage>
        <taxon>Eukaryota</taxon>
        <taxon>Fungi</taxon>
        <taxon>Dikarya</taxon>
        <taxon>Basidiomycota</taxon>
        <taxon>Agaricomycotina</taxon>
        <taxon>Tremellomycetes</taxon>
        <taxon>Filobasidiales</taxon>
        <taxon>Filobasidiaceae</taxon>
        <taxon>Naganishia</taxon>
    </lineage>
</organism>
<evidence type="ECO:0000313" key="1">
    <source>
        <dbReference type="EMBL" id="KAJ9102022.1"/>
    </source>
</evidence>
<sequence length="982" mass="102791">MKENLESRADVVQEETMASPSTTYRIPGPHGVSRSTILSAMLLSLLPLPATAYPQPRNKGSRRDRKRSGDFTSARGGKEHELGEGVRNARIYDEGRGRREYHPLRYGEDKWDEDGIENGDMEYVVERSDRQVQTSEQTSDPLPTMTLHRRVDVTTAPSPTATSTAFPIPVPVTALPYKLTQESDGIWTTVDGGWTLYGRASIQPTHQALADTDNSANKTYDITAALPTGWGRDSVRGNLYAVPLIVVASVCLALLFIVFIIVVVISRAKVKRKAQRRKRREASREKKERRERRLAARAAAATTATSGGEPNVPDGERRPSSLVSGTTNSTGRRSRRPFDSASSMTDSEDEQDESPTPRESASSSTLRKAKQAAAAAAVDSTLAQQTHAVARPTTRAGKAKKRFGWTSAVHAGAANAAVSGGSHGVSTARLGDPKRIWGWKKGLRRRGKGGALDGEPQSRAVTTDLAADVGGLNEVEEAETTAVELARSPTGESRSSAPAGSPVNVGVESNVGISARQPAESTINGETVERAPSSAVAEPIGDQPSQPSLVSAFPPAYYQASSPSAQGTGPAPLGPSAAATESSSNGRMTDVGGPSARVLEKRAMLAEPEYVDYFPAPTTEEQEQAVDIAYNRNVGLAQFSSGGDTSSGGAGSTLPPLAGQSGGMQVVPAGSGGHVATDDKQLLERLRLAGSAPPPLVNGAEFGAAVQHSPGGPTDAHRYVASASTANHLNPNGQQQMVALHASAPELPVDEDGFERLDDDLPPPDETVVGHSSSINGLPLPPAPIAQYSLAYAQPSAPLGMHSFPPTTTMMASSAPSLSAPAVPTAPSAPFEMPEEEGDATTRTTADVAVPSAPPLLEDIDDEDADGDSDMVIPLEPSAATLAPEGDESSVLVNQVVTPAAAAVAVARSATLPRRFTIPHRTLGIDLPSELAATATITAAPPAAPPAFSHPEQPPVSGQGNDGNGSAGNSVVHVRYLPRYEP</sequence>
<dbReference type="Proteomes" id="UP001241377">
    <property type="component" value="Unassembled WGS sequence"/>
</dbReference>
<proteinExistence type="predicted"/>
<evidence type="ECO:0000313" key="2">
    <source>
        <dbReference type="Proteomes" id="UP001241377"/>
    </source>
</evidence>
<comment type="caution">
    <text evidence="1">The sequence shown here is derived from an EMBL/GenBank/DDBJ whole genome shotgun (WGS) entry which is preliminary data.</text>
</comment>
<name>A0ACC2VRQ9_9TREE</name>
<protein>
    <submittedName>
        <fullName evidence="1">Uncharacterized protein</fullName>
    </submittedName>
</protein>
<accession>A0ACC2VRQ9</accession>
<dbReference type="EMBL" id="JASBWR010000054">
    <property type="protein sequence ID" value="KAJ9102022.1"/>
    <property type="molecule type" value="Genomic_DNA"/>
</dbReference>
<gene>
    <name evidence="1" type="ORF">QFC19_004948</name>
</gene>
<reference evidence="1" key="1">
    <citation type="submission" date="2023-04" db="EMBL/GenBank/DDBJ databases">
        <title>Draft Genome sequencing of Naganishia species isolated from polar environments using Oxford Nanopore Technology.</title>
        <authorList>
            <person name="Leo P."/>
            <person name="Venkateswaran K."/>
        </authorList>
    </citation>
    <scope>NUCLEOTIDE SEQUENCE</scope>
    <source>
        <strain evidence="1">MNA-CCFEE 5261</strain>
    </source>
</reference>
<keyword evidence="2" id="KW-1185">Reference proteome</keyword>